<dbReference type="InterPro" id="IPR036397">
    <property type="entry name" value="RNaseH_sf"/>
</dbReference>
<dbReference type="PANTHER" id="PTHR46060:SF1">
    <property type="entry name" value="MARINER MOS1 TRANSPOSASE-LIKE PROTEIN"/>
    <property type="match status" value="1"/>
</dbReference>
<proteinExistence type="predicted"/>
<comment type="caution">
    <text evidence="1">The sequence shown here is derived from an EMBL/GenBank/DDBJ whole genome shotgun (WGS) entry which is preliminary data.</text>
</comment>
<dbReference type="Gene3D" id="3.30.420.10">
    <property type="entry name" value="Ribonuclease H-like superfamily/Ribonuclease H"/>
    <property type="match status" value="1"/>
</dbReference>
<sequence length="349" mass="40520">MEKISHRYVIQYFHLKGLSPTNIKAELDSTLGESAPSFTTVKYWVAEFKRGRTSCQDEHRSGRPNEVTTPEMVKKIHKMVLDDRRLKVRELADMVGISKSAVHRILTENLDMRKLCARWVPRLLTMEQKQRREDVSIECLAMFHSNKAEFLRRFITMDKTWVHHFTPETKEQSKQWTERGESAPKKAKTVPSAGKVMASVFWDARGIIFIDYLQKGKTINGEYYANLLQRLSDEIKKKRPHLAKKKVLFHQDNAPVHTSVIAVAKINELKFELLPHAPYSPDLAPSDYFLFPNLKKWLGGKRFANNKEVESAVDGYFEALDGSHYKQSIEAIEHRWEKCVELKGDYVEK</sequence>
<evidence type="ECO:0000313" key="2">
    <source>
        <dbReference type="Proteomes" id="UP000036403"/>
    </source>
</evidence>
<dbReference type="PaxDb" id="67767-A0A0J7K928"/>
<protein>
    <submittedName>
        <fullName evidence="1">Mariner transposase</fullName>
    </submittedName>
</protein>
<keyword evidence="2" id="KW-1185">Reference proteome</keyword>
<reference evidence="1 2" key="1">
    <citation type="submission" date="2015-04" db="EMBL/GenBank/DDBJ databases">
        <title>Lasius niger genome sequencing.</title>
        <authorList>
            <person name="Konorov E.A."/>
            <person name="Nikitin M.A."/>
            <person name="Kirill M.V."/>
            <person name="Chang P."/>
        </authorList>
    </citation>
    <scope>NUCLEOTIDE SEQUENCE [LARGE SCALE GENOMIC DNA]</scope>
    <source>
        <tissue evidence="1">Whole</tissue>
    </source>
</reference>
<dbReference type="EMBL" id="LBMM01011272">
    <property type="protein sequence ID" value="KMQ86923.1"/>
    <property type="molecule type" value="Genomic_DNA"/>
</dbReference>
<name>A0A0J7K928_LASNI</name>
<dbReference type="AlphaFoldDB" id="A0A0J7K928"/>
<dbReference type="Pfam" id="PF01359">
    <property type="entry name" value="Transposase_1"/>
    <property type="match status" value="1"/>
</dbReference>
<organism evidence="1 2">
    <name type="scientific">Lasius niger</name>
    <name type="common">Black garden ant</name>
    <dbReference type="NCBI Taxonomy" id="67767"/>
    <lineage>
        <taxon>Eukaryota</taxon>
        <taxon>Metazoa</taxon>
        <taxon>Ecdysozoa</taxon>
        <taxon>Arthropoda</taxon>
        <taxon>Hexapoda</taxon>
        <taxon>Insecta</taxon>
        <taxon>Pterygota</taxon>
        <taxon>Neoptera</taxon>
        <taxon>Endopterygota</taxon>
        <taxon>Hymenoptera</taxon>
        <taxon>Apocrita</taxon>
        <taxon>Aculeata</taxon>
        <taxon>Formicoidea</taxon>
        <taxon>Formicidae</taxon>
        <taxon>Formicinae</taxon>
        <taxon>Lasius</taxon>
        <taxon>Lasius</taxon>
    </lineage>
</organism>
<dbReference type="InterPro" id="IPR052709">
    <property type="entry name" value="Transposase-MT_Hybrid"/>
</dbReference>
<dbReference type="OrthoDB" id="7543959at2759"/>
<dbReference type="Proteomes" id="UP000036403">
    <property type="component" value="Unassembled WGS sequence"/>
</dbReference>
<accession>A0A0J7K928</accession>
<dbReference type="Pfam" id="PF13565">
    <property type="entry name" value="HTH_32"/>
    <property type="match status" value="1"/>
</dbReference>
<dbReference type="InterPro" id="IPR001888">
    <property type="entry name" value="Transposase_1"/>
</dbReference>
<gene>
    <name evidence="1" type="ORF">RF55_13957</name>
</gene>
<dbReference type="STRING" id="67767.A0A0J7K928"/>
<dbReference type="PANTHER" id="PTHR46060">
    <property type="entry name" value="MARINER MOS1 TRANSPOSASE-LIKE PROTEIN"/>
    <property type="match status" value="1"/>
</dbReference>
<evidence type="ECO:0000313" key="1">
    <source>
        <dbReference type="EMBL" id="KMQ86923.1"/>
    </source>
</evidence>
<dbReference type="GO" id="GO:0003676">
    <property type="term" value="F:nucleic acid binding"/>
    <property type="evidence" value="ECO:0007669"/>
    <property type="project" value="InterPro"/>
</dbReference>